<reference evidence="6" key="1">
    <citation type="submission" date="2011-01" db="EMBL/GenBank/DDBJ databases">
        <title>The Genome Sequence of Nematocida parisii strain ERTm3.</title>
        <authorList>
            <consortium name="The Broad Institute Genome Sequencing Platform"/>
            <consortium name="The Broad Institute Genome Sequencing Center for Infectious Disease"/>
            <person name="Cuomo C."/>
            <person name="Troemel E."/>
            <person name="Young S.K."/>
            <person name="Zeng Q."/>
            <person name="Gargeya S."/>
            <person name="Fitzgerald M."/>
            <person name="Haas B."/>
            <person name="Abouelleil A."/>
            <person name="Alvarado L."/>
            <person name="Arachchi H.M."/>
            <person name="Berlin A."/>
            <person name="Chapman S.B."/>
            <person name="Gearin G."/>
            <person name="Goldberg J."/>
            <person name="Griggs A."/>
            <person name="Gujja S."/>
            <person name="Hansen M."/>
            <person name="Heiman D."/>
            <person name="Howarth C."/>
            <person name="Larimer J."/>
            <person name="Lui A."/>
            <person name="MacDonald P.J.P."/>
            <person name="McCowen C."/>
            <person name="Montmayeur A."/>
            <person name="Murphy C."/>
            <person name="Neiman D."/>
            <person name="Pearson M."/>
            <person name="Priest M."/>
            <person name="Roberts A."/>
            <person name="Saif S."/>
            <person name="Shea T."/>
            <person name="Sisk P."/>
            <person name="Stolte C."/>
            <person name="Sykes S."/>
            <person name="Wortman J."/>
            <person name="Nusbaum C."/>
            <person name="Birren B."/>
        </authorList>
    </citation>
    <scope>NUCLEOTIDE SEQUENCE</scope>
    <source>
        <strain evidence="6">ERTm3</strain>
    </source>
</reference>
<keyword evidence="2" id="KW-0378">Hydrolase</keyword>
<dbReference type="Pfam" id="PF00176">
    <property type="entry name" value="SNF2-rel_dom"/>
    <property type="match status" value="1"/>
</dbReference>
<feature type="domain" description="Helicase C-terminal" evidence="5">
    <location>
        <begin position="414"/>
        <end position="580"/>
    </location>
</feature>
<dbReference type="InterPro" id="IPR038718">
    <property type="entry name" value="SNF2-like_sf"/>
</dbReference>
<accession>I3EI61</accession>
<dbReference type="Proteomes" id="UP000002872">
    <property type="component" value="Unassembled WGS sequence"/>
</dbReference>
<dbReference type="GO" id="GO:0031297">
    <property type="term" value="P:replication fork processing"/>
    <property type="evidence" value="ECO:0007669"/>
    <property type="project" value="TreeGrafter"/>
</dbReference>
<dbReference type="SMART" id="SM00490">
    <property type="entry name" value="HELICc"/>
    <property type="match status" value="1"/>
</dbReference>
<dbReference type="OrthoDB" id="448448at2759"/>
<name>I3EI61_NEMP3</name>
<dbReference type="PROSITE" id="PS51192">
    <property type="entry name" value="HELICASE_ATP_BIND_1"/>
    <property type="match status" value="1"/>
</dbReference>
<dbReference type="GO" id="GO:0006281">
    <property type="term" value="P:DNA repair"/>
    <property type="evidence" value="ECO:0007669"/>
    <property type="project" value="TreeGrafter"/>
</dbReference>
<evidence type="ECO:0000313" key="6">
    <source>
        <dbReference type="EMBL" id="EIJ88908.1"/>
    </source>
</evidence>
<dbReference type="InterPro" id="IPR049730">
    <property type="entry name" value="SNF2/RAD54-like_C"/>
</dbReference>
<gene>
    <name evidence="6" type="ORF">NEQG_00727</name>
</gene>
<dbReference type="PANTHER" id="PTHR45766">
    <property type="entry name" value="DNA ANNEALING HELICASE AND ENDONUCLEASE ZRANB3 FAMILY MEMBER"/>
    <property type="match status" value="1"/>
</dbReference>
<dbReference type="SUPFAM" id="SSF52540">
    <property type="entry name" value="P-loop containing nucleoside triphosphate hydrolases"/>
    <property type="match status" value="2"/>
</dbReference>
<dbReference type="AlphaFoldDB" id="I3EI61"/>
<dbReference type="InterPro" id="IPR001650">
    <property type="entry name" value="Helicase_C-like"/>
</dbReference>
<dbReference type="InParanoid" id="I3EI61"/>
<protein>
    <recommendedName>
        <fullName evidence="8">SWI/SNF-related matrix-associated actin-dependent regulator of chromatin subfamily A-like protein 1</fullName>
    </recommendedName>
</protein>
<dbReference type="GO" id="GO:0043596">
    <property type="term" value="C:nuclear replication fork"/>
    <property type="evidence" value="ECO:0007669"/>
    <property type="project" value="TreeGrafter"/>
</dbReference>
<dbReference type="PROSITE" id="PS51194">
    <property type="entry name" value="HELICASE_CTER"/>
    <property type="match status" value="1"/>
</dbReference>
<dbReference type="STRING" id="935791.I3EI61"/>
<dbReference type="SMART" id="SM00487">
    <property type="entry name" value="DEXDc"/>
    <property type="match status" value="1"/>
</dbReference>
<feature type="domain" description="Helicase ATP-binding" evidence="4">
    <location>
        <begin position="146"/>
        <end position="308"/>
    </location>
</feature>
<keyword evidence="1" id="KW-0547">Nucleotide-binding</keyword>
<dbReference type="OMA" id="WTNDETK"/>
<keyword evidence="3" id="KW-0067">ATP-binding</keyword>
<dbReference type="Gene3D" id="3.40.50.300">
    <property type="entry name" value="P-loop containing nucleotide triphosphate hydrolases"/>
    <property type="match status" value="1"/>
</dbReference>
<dbReference type="GO" id="GO:0016787">
    <property type="term" value="F:hydrolase activity"/>
    <property type="evidence" value="ECO:0007669"/>
    <property type="project" value="UniProtKB-KW"/>
</dbReference>
<dbReference type="GO" id="GO:0005524">
    <property type="term" value="F:ATP binding"/>
    <property type="evidence" value="ECO:0007669"/>
    <property type="project" value="InterPro"/>
</dbReference>
<dbReference type="Pfam" id="PF00271">
    <property type="entry name" value="Helicase_C"/>
    <property type="match status" value="1"/>
</dbReference>
<organism evidence="6 7">
    <name type="scientific">Nematocida parisii (strain ERTm3)</name>
    <name type="common">Nematode killer fungus</name>
    <dbReference type="NCBI Taxonomy" id="935791"/>
    <lineage>
        <taxon>Eukaryota</taxon>
        <taxon>Fungi</taxon>
        <taxon>Fungi incertae sedis</taxon>
        <taxon>Microsporidia</taxon>
        <taxon>Nematocida</taxon>
    </lineage>
</organism>
<dbReference type="EMBL" id="GL870877">
    <property type="protein sequence ID" value="EIJ88908.1"/>
    <property type="molecule type" value="Genomic_DNA"/>
</dbReference>
<dbReference type="HOGENOM" id="CLU_000315_33_3_1"/>
<dbReference type="Gene3D" id="3.40.50.10810">
    <property type="entry name" value="Tandem AAA-ATPase domain"/>
    <property type="match status" value="1"/>
</dbReference>
<dbReference type="InterPro" id="IPR000330">
    <property type="entry name" value="SNF2_N"/>
</dbReference>
<evidence type="ECO:0000259" key="4">
    <source>
        <dbReference type="PROSITE" id="PS51192"/>
    </source>
</evidence>
<evidence type="ECO:0000313" key="7">
    <source>
        <dbReference type="Proteomes" id="UP000002872"/>
    </source>
</evidence>
<proteinExistence type="predicted"/>
<evidence type="ECO:0000256" key="1">
    <source>
        <dbReference type="ARBA" id="ARBA00022741"/>
    </source>
</evidence>
<dbReference type="CDD" id="cd18793">
    <property type="entry name" value="SF2_C_SNF"/>
    <property type="match status" value="1"/>
</dbReference>
<dbReference type="VEuPathDB" id="MicrosporidiaDB:NEQG_00727"/>
<sequence length="582" mass="66338">MFESGFIFMHVEERAMKLLNNKVPIKPANLAQDNTFKLALINETELQISPSTKEISAYLCDKPGSNYNLSSNAWRFHISVYAGLISNCLSMKKKVEGPPYTLIKALADSYIKKQTQAPAVNIVSRLESLDGGCVIQLQPHQIEGVQVACERNYRLLIADEMGLGKTLQAISIAKTYLQEHSNETKKGLFIVAPSSNVPMWVGEVKKYITEVCYDVKEWRYAQKSNTSGIVALITSYNGASTYIDEIMPGDFFMGIADESQSLKNNESKRAQALVPFLTKLRSVILLSGTPALSNTYELYTQISIIHPTLFSYKDYHERYCKISDNHYQAANPKFKHLIKYRGSKNLDELKIAVNELVLIRRVKQDCLQLGKKRRIHVTFISDLVKKEMRSNVPINTKTLQNELLLEYNKAAKEKLPDILCFIKQARNKTKEKIIIFAHHKDTLNALYMEFKDRAIKIDGSTARQKREILCDKFRNCPDIDVAVLSLKACSTGLTLVCATMVIFAELPWTPGDLHQAEDRIYRIGQTQTVKIYYLIASHVDKHMWPLLKRKHNTLNGIGITEKDNEQIILETFDPKQKSIWQF</sequence>
<evidence type="ECO:0000256" key="2">
    <source>
        <dbReference type="ARBA" id="ARBA00022801"/>
    </source>
</evidence>
<dbReference type="InterPro" id="IPR027417">
    <property type="entry name" value="P-loop_NTPase"/>
</dbReference>
<dbReference type="InterPro" id="IPR014001">
    <property type="entry name" value="Helicase_ATP-bd"/>
</dbReference>
<evidence type="ECO:0000259" key="5">
    <source>
        <dbReference type="PROSITE" id="PS51194"/>
    </source>
</evidence>
<evidence type="ECO:0000256" key="3">
    <source>
        <dbReference type="ARBA" id="ARBA00022840"/>
    </source>
</evidence>
<keyword evidence="7" id="KW-1185">Reference proteome</keyword>
<dbReference type="PANTHER" id="PTHR45766:SF6">
    <property type="entry name" value="SWI_SNF-RELATED MATRIX-ASSOCIATED ACTIN-DEPENDENT REGULATOR OF CHROMATIN SUBFAMILY A-LIKE PROTEIN 1"/>
    <property type="match status" value="1"/>
</dbReference>
<evidence type="ECO:0008006" key="8">
    <source>
        <dbReference type="Google" id="ProtNLM"/>
    </source>
</evidence>